<feature type="transmembrane region" description="Helical" evidence="8">
    <location>
        <begin position="386"/>
        <end position="410"/>
    </location>
</feature>
<feature type="transmembrane region" description="Helical" evidence="8">
    <location>
        <begin position="113"/>
        <end position="134"/>
    </location>
</feature>
<feature type="transmembrane region" description="Helical" evidence="8">
    <location>
        <begin position="717"/>
        <end position="736"/>
    </location>
</feature>
<feature type="transmembrane region" description="Helical" evidence="8">
    <location>
        <begin position="454"/>
        <end position="474"/>
    </location>
</feature>
<feature type="domain" description="Major facilitator superfamily (MFS) profile" evidence="9">
    <location>
        <begin position="564"/>
        <end position="989"/>
    </location>
</feature>
<evidence type="ECO:0000256" key="7">
    <source>
        <dbReference type="ARBA" id="ARBA00024348"/>
    </source>
</evidence>
<evidence type="ECO:0000256" key="4">
    <source>
        <dbReference type="ARBA" id="ARBA00022989"/>
    </source>
</evidence>
<keyword evidence="3 8" id="KW-0812">Transmembrane</keyword>
<keyword evidence="6" id="KW-0325">Glycoprotein</keyword>
<dbReference type="GO" id="GO:0051119">
    <property type="term" value="F:sugar transmembrane transporter activity"/>
    <property type="evidence" value="ECO:0007669"/>
    <property type="project" value="InterPro"/>
</dbReference>
<feature type="transmembrane region" description="Helical" evidence="8">
    <location>
        <begin position="422"/>
        <end position="442"/>
    </location>
</feature>
<dbReference type="PROSITE" id="PS00216">
    <property type="entry name" value="SUGAR_TRANSPORT_1"/>
    <property type="match status" value="2"/>
</dbReference>
<evidence type="ECO:0000259" key="9">
    <source>
        <dbReference type="PROSITE" id="PS50850"/>
    </source>
</evidence>
<feature type="transmembrane region" description="Helical" evidence="8">
    <location>
        <begin position="288"/>
        <end position="314"/>
    </location>
</feature>
<evidence type="ECO:0000256" key="2">
    <source>
        <dbReference type="ARBA" id="ARBA00022475"/>
    </source>
</evidence>
<evidence type="ECO:0000256" key="3">
    <source>
        <dbReference type="ARBA" id="ARBA00022692"/>
    </source>
</evidence>
<dbReference type="PRINTS" id="PR00171">
    <property type="entry name" value="SUGRTRNSPORT"/>
</dbReference>
<dbReference type="SUPFAM" id="SSF103473">
    <property type="entry name" value="MFS general substrate transporter"/>
    <property type="match status" value="2"/>
</dbReference>
<feature type="domain" description="Major facilitator superfamily (MFS) profile" evidence="9">
    <location>
        <begin position="1"/>
        <end position="477"/>
    </location>
</feature>
<comment type="subcellular location">
    <subcellularLocation>
        <location evidence="1">Cell membrane</location>
        <topology evidence="1">Multi-pass membrane protein</topology>
    </subcellularLocation>
</comment>
<feature type="transmembrane region" description="Helical" evidence="8">
    <location>
        <begin position="864"/>
        <end position="886"/>
    </location>
</feature>
<dbReference type="FunFam" id="1.20.1250.20:FF:000055">
    <property type="entry name" value="Facilitated trehalose transporter Tret1-2 homolog"/>
    <property type="match status" value="1"/>
</dbReference>
<accession>A0A7R9JC05</accession>
<dbReference type="InterPro" id="IPR050549">
    <property type="entry name" value="MFS_Trehalose_Transporter"/>
</dbReference>
<reference evidence="10" key="1">
    <citation type="submission" date="2020-11" db="EMBL/GenBank/DDBJ databases">
        <authorList>
            <person name="Tran Van P."/>
        </authorList>
    </citation>
    <scope>NUCLEOTIDE SEQUENCE</scope>
</reference>
<dbReference type="PROSITE" id="PS00217">
    <property type="entry name" value="SUGAR_TRANSPORT_2"/>
    <property type="match status" value="2"/>
</dbReference>
<protein>
    <submittedName>
        <fullName evidence="10">(California timema) hypothetical protein</fullName>
    </submittedName>
</protein>
<name>A0A7R9JC05_TIMCA</name>
<dbReference type="InterPro" id="IPR005828">
    <property type="entry name" value="MFS_sugar_transport-like"/>
</dbReference>
<sequence length="1029" mass="111304">MRDEMVKSVENQVEQNKVLPQYLAGLTVGCALSWTSPTLLKMDSGETDIPASSGEQSWIGSLTPLGAVFSPFLAGYAADRWGRKTTLIATACPVIVGWVLIACAEPARSIPLIYVGRIIHGLCVGVAFTVLPMYCGEIAEDKVRGALGSLLQIMISFGLLSQYVVGPYVSYLVLTIFSVMVPFLFVAAMWFIPESPYQLIMVRKNQQALESLQWLRGTKSEAVKKELAVIETYARLGSATAADRSAGILHHHNKSPSLRLSQENVRDMLANKATPRDLIATKATVTALYLSMGLVSLQQLTGINAILFYCQTIFESSGSGLDSSVATIIVGTVMLLASTCTPFVVDSLGRRILLLFSAGGMAVSLAALGTFFHLQNNGSDTSSIGWLPVVSLVVYILVYSVGFGSLPWAVMGELFTPNVKSMASSVSASICWFFAFLITKFFSTLSQELGSDYAIWIFGIFAVVAFVSCVLPPARDQGEVPARDTGHPRRIDAQCGWHVLDNVICCLVPNAIGDYKMSGRYILREENSRTILRLPSDNSESSKGPQYLAAALETILNKTEGIVIVFSATIGAFVAGTFMSWTSPALPLLQANSSVPYITSEEGSWIGSLLNLGAFIGAIPAGILADHIGRRTTLCGLAVPFFVSWLMIAFCSSALELYVGRILGGMAVGAVSVVAPMYISELADSKVRGALGTFFQLQITLGILCGYLVGMVGDHRVLAFILSVLPVVYFVSFIWMPESPVYLLSKDKQNEARRSLQWFRGSNYDIEDEMVRMTESSGDSQKRKGGLGELLSNPVTRRALTIALGLMMFQQLSGVNAVIFYTGQIFDLAGSSIPSVTACIIIGVVQVIATYVSTLLVDRAGRRILLLISDSVMALCLGVLGAYFHLLNNHYDTSDVSWVPIVSVAIFIVVFSLGFGPIPWIMLGELFPANVKGVASAVAAAFSWILSFAVTKVFQNMTSSLGEDITFWVFTGICVVGTVFVFVMVPETKGKDLNEIQEELSGKHNNVELKVVESDVGVKTEKIIFHLPD</sequence>
<proteinExistence type="inferred from homology"/>
<feature type="transmembrane region" description="Helical" evidence="8">
    <location>
        <begin position="146"/>
        <end position="165"/>
    </location>
</feature>
<organism evidence="10">
    <name type="scientific">Timema californicum</name>
    <name type="common">California timema</name>
    <name type="synonym">Walking stick</name>
    <dbReference type="NCBI Taxonomy" id="61474"/>
    <lineage>
        <taxon>Eukaryota</taxon>
        <taxon>Metazoa</taxon>
        <taxon>Ecdysozoa</taxon>
        <taxon>Arthropoda</taxon>
        <taxon>Hexapoda</taxon>
        <taxon>Insecta</taxon>
        <taxon>Pterygota</taxon>
        <taxon>Neoptera</taxon>
        <taxon>Polyneoptera</taxon>
        <taxon>Phasmatodea</taxon>
        <taxon>Timematodea</taxon>
        <taxon>Timematoidea</taxon>
        <taxon>Timematidae</taxon>
        <taxon>Timema</taxon>
    </lineage>
</organism>
<feature type="transmembrane region" description="Helical" evidence="8">
    <location>
        <begin position="661"/>
        <end position="679"/>
    </location>
</feature>
<feature type="transmembrane region" description="Helical" evidence="8">
    <location>
        <begin position="603"/>
        <end position="625"/>
    </location>
</feature>
<feature type="transmembrane region" description="Helical" evidence="8">
    <location>
        <begin position="833"/>
        <end position="857"/>
    </location>
</feature>
<dbReference type="NCBIfam" id="TIGR00879">
    <property type="entry name" value="SP"/>
    <property type="match status" value="1"/>
</dbReference>
<feature type="transmembrane region" description="Helical" evidence="8">
    <location>
        <begin position="326"/>
        <end position="345"/>
    </location>
</feature>
<keyword evidence="2" id="KW-1003">Cell membrane</keyword>
<feature type="transmembrane region" description="Helical" evidence="8">
    <location>
        <begin position="965"/>
        <end position="985"/>
    </location>
</feature>
<dbReference type="InterPro" id="IPR003663">
    <property type="entry name" value="Sugar/inositol_transpt"/>
</dbReference>
<evidence type="ECO:0000256" key="8">
    <source>
        <dbReference type="SAM" id="Phobius"/>
    </source>
</evidence>
<keyword evidence="5 8" id="KW-0472">Membrane</keyword>
<feature type="transmembrane region" description="Helical" evidence="8">
    <location>
        <begin position="562"/>
        <end position="583"/>
    </location>
</feature>
<evidence type="ECO:0000256" key="6">
    <source>
        <dbReference type="ARBA" id="ARBA00023180"/>
    </source>
</evidence>
<dbReference type="EMBL" id="OE183973">
    <property type="protein sequence ID" value="CAD7576190.1"/>
    <property type="molecule type" value="Genomic_DNA"/>
</dbReference>
<dbReference type="InterPro" id="IPR036259">
    <property type="entry name" value="MFS_trans_sf"/>
</dbReference>
<dbReference type="InterPro" id="IPR044775">
    <property type="entry name" value="MFS_ERD6/Tret1-like"/>
</dbReference>
<dbReference type="Pfam" id="PF00083">
    <property type="entry name" value="Sugar_tr"/>
    <property type="match status" value="2"/>
</dbReference>
<dbReference type="PROSITE" id="PS51257">
    <property type="entry name" value="PROKAR_LIPOPROTEIN"/>
    <property type="match status" value="1"/>
</dbReference>
<dbReference type="PROSITE" id="PS50850">
    <property type="entry name" value="MFS"/>
    <property type="match status" value="2"/>
</dbReference>
<dbReference type="PANTHER" id="PTHR48021:SF1">
    <property type="entry name" value="GH07001P-RELATED"/>
    <property type="match status" value="1"/>
</dbReference>
<feature type="transmembrane region" description="Helical" evidence="8">
    <location>
        <begin position="637"/>
        <end position="655"/>
    </location>
</feature>
<feature type="transmembrane region" description="Helical" evidence="8">
    <location>
        <begin position="691"/>
        <end position="711"/>
    </location>
</feature>
<dbReference type="Gene3D" id="1.20.1250.20">
    <property type="entry name" value="MFS general substrate transporter like domains"/>
    <property type="match status" value="2"/>
</dbReference>
<feature type="transmembrane region" description="Helical" evidence="8">
    <location>
        <begin position="799"/>
        <end position="821"/>
    </location>
</feature>
<feature type="transmembrane region" description="Helical" evidence="8">
    <location>
        <begin position="171"/>
        <end position="192"/>
    </location>
</feature>
<feature type="transmembrane region" description="Helical" evidence="8">
    <location>
        <begin position="352"/>
        <end position="374"/>
    </location>
</feature>
<dbReference type="CDD" id="cd17358">
    <property type="entry name" value="MFS_GLUT6_8_Class3_like"/>
    <property type="match status" value="2"/>
</dbReference>
<feature type="transmembrane region" description="Helical" evidence="8">
    <location>
        <begin position="85"/>
        <end position="107"/>
    </location>
</feature>
<comment type="similarity">
    <text evidence="7">Belongs to the major facilitator superfamily. Sugar transporter (TC 2.A.1.1) family. Trehalose transporter subfamily.</text>
</comment>
<dbReference type="InterPro" id="IPR020846">
    <property type="entry name" value="MFS_dom"/>
</dbReference>
<keyword evidence="4 8" id="KW-1133">Transmembrane helix</keyword>
<gene>
    <name evidence="10" type="ORF">TCMB3V08_LOCUS8764</name>
</gene>
<dbReference type="PANTHER" id="PTHR48021">
    <property type="match status" value="1"/>
</dbReference>
<feature type="transmembrane region" description="Helical" evidence="8">
    <location>
        <begin position="898"/>
        <end position="922"/>
    </location>
</feature>
<evidence type="ECO:0000313" key="10">
    <source>
        <dbReference type="EMBL" id="CAD7576190.1"/>
    </source>
</evidence>
<feature type="transmembrane region" description="Helical" evidence="8">
    <location>
        <begin position="934"/>
        <end position="953"/>
    </location>
</feature>
<dbReference type="AlphaFoldDB" id="A0A7R9JC05"/>
<dbReference type="InterPro" id="IPR005829">
    <property type="entry name" value="Sugar_transporter_CS"/>
</dbReference>
<evidence type="ECO:0000256" key="5">
    <source>
        <dbReference type="ARBA" id="ARBA00023136"/>
    </source>
</evidence>
<dbReference type="GO" id="GO:0005886">
    <property type="term" value="C:plasma membrane"/>
    <property type="evidence" value="ECO:0007669"/>
    <property type="project" value="UniProtKB-SubCell"/>
</dbReference>
<evidence type="ECO:0000256" key="1">
    <source>
        <dbReference type="ARBA" id="ARBA00004651"/>
    </source>
</evidence>